<dbReference type="InterPro" id="IPR033756">
    <property type="entry name" value="YlxH/NBP35"/>
</dbReference>
<keyword evidence="4 6" id="KW-0408">Iron</keyword>
<dbReference type="Pfam" id="PF01883">
    <property type="entry name" value="FeS_assembly_P"/>
    <property type="match status" value="1"/>
</dbReference>
<dbReference type="InterPro" id="IPR034904">
    <property type="entry name" value="FSCA_dom_sf"/>
</dbReference>
<evidence type="ECO:0000256" key="3">
    <source>
        <dbReference type="ARBA" id="ARBA00022840"/>
    </source>
</evidence>
<comment type="caution">
    <text evidence="8">The sequence shown here is derived from an EMBL/GenBank/DDBJ whole genome shotgun (WGS) entry which is preliminary data.</text>
</comment>
<protein>
    <recommendedName>
        <fullName evidence="6">Iron-sulfur cluster carrier protein</fullName>
    </recommendedName>
</protein>
<comment type="subunit">
    <text evidence="6">Homodimer.</text>
</comment>
<proteinExistence type="inferred from homology"/>
<comment type="similarity">
    <text evidence="6">Belongs to the Mrp/NBP35 ATP-binding proteins family.</text>
</comment>
<dbReference type="SUPFAM" id="SSF52540">
    <property type="entry name" value="P-loop containing nucleoside triphosphate hydrolases"/>
    <property type="match status" value="1"/>
</dbReference>
<evidence type="ECO:0000256" key="6">
    <source>
        <dbReference type="HAMAP-Rule" id="MF_02040"/>
    </source>
</evidence>
<evidence type="ECO:0000256" key="5">
    <source>
        <dbReference type="ARBA" id="ARBA00023014"/>
    </source>
</evidence>
<organism evidence="8 9">
    <name type="scientific">Curtobacterium citreum</name>
    <dbReference type="NCBI Taxonomy" id="2036"/>
    <lineage>
        <taxon>Bacteria</taxon>
        <taxon>Bacillati</taxon>
        <taxon>Actinomycetota</taxon>
        <taxon>Actinomycetes</taxon>
        <taxon>Micrococcales</taxon>
        <taxon>Microbacteriaceae</taxon>
        <taxon>Curtobacterium</taxon>
    </lineage>
</organism>
<evidence type="ECO:0000256" key="4">
    <source>
        <dbReference type="ARBA" id="ARBA00023004"/>
    </source>
</evidence>
<evidence type="ECO:0000256" key="2">
    <source>
        <dbReference type="ARBA" id="ARBA00022741"/>
    </source>
</evidence>
<evidence type="ECO:0000313" key="8">
    <source>
        <dbReference type="EMBL" id="MEK0170888.1"/>
    </source>
</evidence>
<dbReference type="Gene3D" id="3.40.50.300">
    <property type="entry name" value="P-loop containing nucleotide triphosphate hydrolases"/>
    <property type="match status" value="1"/>
</dbReference>
<keyword evidence="1 6" id="KW-0479">Metal-binding</keyword>
<dbReference type="InterPro" id="IPR027417">
    <property type="entry name" value="P-loop_NTPase"/>
</dbReference>
<keyword evidence="3 6" id="KW-0067">ATP-binding</keyword>
<evidence type="ECO:0000256" key="1">
    <source>
        <dbReference type="ARBA" id="ARBA00022723"/>
    </source>
</evidence>
<keyword evidence="5 6" id="KW-0411">Iron-sulfur</keyword>
<dbReference type="InterPro" id="IPR002744">
    <property type="entry name" value="MIP18-like"/>
</dbReference>
<feature type="binding site" evidence="6">
    <location>
        <begin position="125"/>
        <end position="132"/>
    </location>
    <ligand>
        <name>ATP</name>
        <dbReference type="ChEBI" id="CHEBI:30616"/>
    </ligand>
</feature>
<keyword evidence="6" id="KW-0378">Hydrolase</keyword>
<sequence length="386" mass="39448">MADAAPADEQLGTAVLAALGRVIDPEIRRPVTELDMIRGVDVQPGGAVRVDLQLTIVGCPAADTIERDVRVAAGSVDGVSSVEVDVSVMAPATRAALTERLRAGRPNGIQFTADSLTRVIAVTSGKGGVGKSTVTANLAVALARRGLRVGIVDVDVHGFSIPGLMGLTDEHGVAPRPTRVDSMILPPVAHDVKVVSIGMFVDDASTAVSWRGPMLHRTVNQFLTDVFFGDLDVLLLDLPPGTGDVAISVGQLLPHAEVLVVTTPQAAAADVAERSGIVARQTGQRVIGVIENMAGLVQPDGSVLHLFGEGGGAETAARLSRGQDTPVPVLGSVPLSVPLREGGDTGLPVVLAAPEDPAAVALAAIADGITTMGRGLAGRKLGLSLS</sequence>
<evidence type="ECO:0000259" key="7">
    <source>
        <dbReference type="Pfam" id="PF01883"/>
    </source>
</evidence>
<dbReference type="InterPro" id="IPR044304">
    <property type="entry name" value="NUBPL-like"/>
</dbReference>
<dbReference type="Pfam" id="PF10609">
    <property type="entry name" value="ParA"/>
    <property type="match status" value="1"/>
</dbReference>
<dbReference type="GO" id="GO:0005524">
    <property type="term" value="F:ATP binding"/>
    <property type="evidence" value="ECO:0007669"/>
    <property type="project" value="UniProtKB-KW"/>
</dbReference>
<dbReference type="Proteomes" id="UP001370299">
    <property type="component" value="Unassembled WGS sequence"/>
</dbReference>
<accession>A0ABU8Y7S5</accession>
<feature type="domain" description="MIP18 family-like" evidence="7">
    <location>
        <begin position="14"/>
        <end position="85"/>
    </location>
</feature>
<dbReference type="InterPro" id="IPR019591">
    <property type="entry name" value="Mrp/NBP35_ATP-bd"/>
</dbReference>
<dbReference type="EMBL" id="JBBLYY010000031">
    <property type="protein sequence ID" value="MEK0170888.1"/>
    <property type="molecule type" value="Genomic_DNA"/>
</dbReference>
<evidence type="ECO:0000313" key="9">
    <source>
        <dbReference type="Proteomes" id="UP001370299"/>
    </source>
</evidence>
<keyword evidence="2 6" id="KW-0547">Nucleotide-binding</keyword>
<reference evidence="8 9" key="1">
    <citation type="submission" date="2024-03" db="EMBL/GenBank/DDBJ databases">
        <title>Whole genomes of four grape xylem sap localized bacterial endophytes.</title>
        <authorList>
            <person name="Kumar G."/>
            <person name="Savka M.A."/>
        </authorList>
    </citation>
    <scope>NUCLEOTIDE SEQUENCE [LARGE SCALE GENOMIC DNA]</scope>
    <source>
        <strain evidence="8 9">RIT_GXS8</strain>
    </source>
</reference>
<dbReference type="PANTHER" id="PTHR42961:SF2">
    <property type="entry name" value="IRON-SULFUR PROTEIN NUBPL"/>
    <property type="match status" value="1"/>
</dbReference>
<dbReference type="Gene3D" id="3.30.300.130">
    <property type="entry name" value="Fe-S cluster assembly (FSCA)"/>
    <property type="match status" value="1"/>
</dbReference>
<dbReference type="CDD" id="cd02037">
    <property type="entry name" value="Mrp_NBP35"/>
    <property type="match status" value="1"/>
</dbReference>
<name>A0ABU8Y7S5_9MICO</name>
<dbReference type="HAMAP" id="MF_02040">
    <property type="entry name" value="Mrp_NBP35"/>
    <property type="match status" value="1"/>
</dbReference>
<keyword evidence="9" id="KW-1185">Reference proteome</keyword>
<dbReference type="SUPFAM" id="SSF117916">
    <property type="entry name" value="Fe-S cluster assembly (FSCA) domain-like"/>
    <property type="match status" value="1"/>
</dbReference>
<dbReference type="RefSeq" id="WP_340197367.1">
    <property type="nucleotide sequence ID" value="NZ_JBBKAP010000063.1"/>
</dbReference>
<comment type="function">
    <text evidence="6">Binds and transfers iron-sulfur (Fe-S) clusters to target apoproteins. Can hydrolyze ATP.</text>
</comment>
<dbReference type="PANTHER" id="PTHR42961">
    <property type="entry name" value="IRON-SULFUR PROTEIN NUBPL"/>
    <property type="match status" value="1"/>
</dbReference>
<gene>
    <name evidence="8" type="ORF">WMN62_05335</name>
</gene>